<gene>
    <name evidence="2" type="ORF">CAQU_03345</name>
</gene>
<sequence>MKKHSSIAPRTIVLTGASSGIGAEAARLLSQRGHRILVVGRDPEKTADVAGRLGVEGLTADYNDLSSVVELAANIKQRVGHIDVLANNAGGIFEKGSLSAQGLPKAYQVNYLAGWLLTEHLVPELAAGVGLVVNTASMAARLFSDVDPADITGRDLGSQTAYGNAKLLNILHAAELTRRHSDRGIFGVSFHPGVIASHFAHNEPNPFRALYSNPVTKLAMTKPRVGAQRLAFHAEATIGVDVTPGQYSFHTRRITPPDQALDRKLWDLVRRQSAQDAADFLPSGQ</sequence>
<protein>
    <recommendedName>
        <fullName evidence="4">Short-chain dehydrogenase</fullName>
    </recommendedName>
</protein>
<proteinExistence type="predicted"/>
<evidence type="ECO:0000313" key="2">
    <source>
        <dbReference type="EMBL" id="APT84261.1"/>
    </source>
</evidence>
<dbReference type="InterPro" id="IPR002347">
    <property type="entry name" value="SDR_fam"/>
</dbReference>
<organism evidence="2 3">
    <name type="scientific">Corynebacterium aquilae DSM 44791</name>
    <dbReference type="NCBI Taxonomy" id="1431546"/>
    <lineage>
        <taxon>Bacteria</taxon>
        <taxon>Bacillati</taxon>
        <taxon>Actinomycetota</taxon>
        <taxon>Actinomycetes</taxon>
        <taxon>Mycobacteriales</taxon>
        <taxon>Corynebacteriaceae</taxon>
        <taxon>Corynebacterium</taxon>
    </lineage>
</organism>
<dbReference type="PANTHER" id="PTHR43157:SF31">
    <property type="entry name" value="PHOSPHATIDYLINOSITOL-GLYCAN BIOSYNTHESIS CLASS F PROTEIN"/>
    <property type="match status" value="1"/>
</dbReference>
<dbReference type="STRING" id="1431546.CAQU_03345"/>
<dbReference type="SUPFAM" id="SSF51735">
    <property type="entry name" value="NAD(P)-binding Rossmann-fold domains"/>
    <property type="match status" value="1"/>
</dbReference>
<dbReference type="AlphaFoldDB" id="A0A1L7CEI9"/>
<dbReference type="RefSeq" id="WP_075725185.1">
    <property type="nucleotide sequence ID" value="NZ_CP009245.1"/>
</dbReference>
<dbReference type="Gene3D" id="3.40.50.720">
    <property type="entry name" value="NAD(P)-binding Rossmann-like Domain"/>
    <property type="match status" value="1"/>
</dbReference>
<dbReference type="PANTHER" id="PTHR43157">
    <property type="entry name" value="PHOSPHATIDYLINOSITOL-GLYCAN BIOSYNTHESIS CLASS F PROTEIN-RELATED"/>
    <property type="match status" value="1"/>
</dbReference>
<dbReference type="KEGG" id="caqu:CAQU_03345"/>
<keyword evidence="1" id="KW-0560">Oxidoreductase</keyword>
<dbReference type="Pfam" id="PF00106">
    <property type="entry name" value="adh_short"/>
    <property type="match status" value="1"/>
</dbReference>
<evidence type="ECO:0000256" key="1">
    <source>
        <dbReference type="ARBA" id="ARBA00023002"/>
    </source>
</evidence>
<evidence type="ECO:0008006" key="4">
    <source>
        <dbReference type="Google" id="ProtNLM"/>
    </source>
</evidence>
<dbReference type="Proteomes" id="UP000185478">
    <property type="component" value="Chromosome"/>
</dbReference>
<dbReference type="OrthoDB" id="3237043at2"/>
<name>A0A1L7CEI9_9CORY</name>
<dbReference type="GO" id="GO:0016491">
    <property type="term" value="F:oxidoreductase activity"/>
    <property type="evidence" value="ECO:0007669"/>
    <property type="project" value="UniProtKB-KW"/>
</dbReference>
<evidence type="ECO:0000313" key="3">
    <source>
        <dbReference type="Proteomes" id="UP000185478"/>
    </source>
</evidence>
<reference evidence="2 3" key="1">
    <citation type="submission" date="2014-08" db="EMBL/GenBank/DDBJ databases">
        <title>Complete genome sequence of Corynebacterium aquilae S-613T(T) (=DSM 44791(T)), isolated from the choana of a healthy golden eagle.</title>
        <authorList>
            <person name="Ruckert C."/>
            <person name="Albersmeier A."/>
            <person name="Winkler A."/>
            <person name="Kalinowski J."/>
        </authorList>
    </citation>
    <scope>NUCLEOTIDE SEQUENCE [LARGE SCALE GENOMIC DNA]</scope>
    <source>
        <strain evidence="2 3">S-613</strain>
    </source>
</reference>
<dbReference type="InterPro" id="IPR036291">
    <property type="entry name" value="NAD(P)-bd_dom_sf"/>
</dbReference>
<keyword evidence="3" id="KW-1185">Reference proteome</keyword>
<dbReference type="PRINTS" id="PR00081">
    <property type="entry name" value="GDHRDH"/>
</dbReference>
<accession>A0A1L7CEI9</accession>
<dbReference type="EMBL" id="CP009245">
    <property type="protein sequence ID" value="APT84261.1"/>
    <property type="molecule type" value="Genomic_DNA"/>
</dbReference>